<sequence>MSMPKETGRLSLTIRADPASVCFPCQKPLLRTLFSFPALHFRHFSIASVGGSATSILVFHYQTILLQMEVSHHETCRMKVEYLLH</sequence>
<dbReference type="EMBL" id="CM039436">
    <property type="protein sequence ID" value="KAI4314141.1"/>
    <property type="molecule type" value="Genomic_DNA"/>
</dbReference>
<proteinExistence type="predicted"/>
<keyword evidence="2" id="KW-1185">Reference proteome</keyword>
<accession>A0ACB9LS54</accession>
<evidence type="ECO:0000313" key="2">
    <source>
        <dbReference type="Proteomes" id="UP000828941"/>
    </source>
</evidence>
<evidence type="ECO:0000313" key="1">
    <source>
        <dbReference type="EMBL" id="KAI4314141.1"/>
    </source>
</evidence>
<dbReference type="Proteomes" id="UP000828941">
    <property type="component" value="Chromosome 11"/>
</dbReference>
<gene>
    <name evidence="1" type="ORF">L6164_027077</name>
</gene>
<name>A0ACB9LS54_BAUVA</name>
<protein>
    <submittedName>
        <fullName evidence="1">Uncharacterized protein</fullName>
    </submittedName>
</protein>
<reference evidence="1 2" key="1">
    <citation type="journal article" date="2022" name="DNA Res.">
        <title>Chromosomal-level genome assembly of the orchid tree Bauhinia variegata (Leguminosae; Cercidoideae) supports the allotetraploid origin hypothesis of Bauhinia.</title>
        <authorList>
            <person name="Zhong Y."/>
            <person name="Chen Y."/>
            <person name="Zheng D."/>
            <person name="Pang J."/>
            <person name="Liu Y."/>
            <person name="Luo S."/>
            <person name="Meng S."/>
            <person name="Qian L."/>
            <person name="Wei D."/>
            <person name="Dai S."/>
            <person name="Zhou R."/>
        </authorList>
    </citation>
    <scope>NUCLEOTIDE SEQUENCE [LARGE SCALE GENOMIC DNA]</scope>
    <source>
        <strain evidence="1">BV-YZ2020</strain>
    </source>
</reference>
<organism evidence="1 2">
    <name type="scientific">Bauhinia variegata</name>
    <name type="common">Purple orchid tree</name>
    <name type="synonym">Phanera variegata</name>
    <dbReference type="NCBI Taxonomy" id="167791"/>
    <lineage>
        <taxon>Eukaryota</taxon>
        <taxon>Viridiplantae</taxon>
        <taxon>Streptophyta</taxon>
        <taxon>Embryophyta</taxon>
        <taxon>Tracheophyta</taxon>
        <taxon>Spermatophyta</taxon>
        <taxon>Magnoliopsida</taxon>
        <taxon>eudicotyledons</taxon>
        <taxon>Gunneridae</taxon>
        <taxon>Pentapetalae</taxon>
        <taxon>rosids</taxon>
        <taxon>fabids</taxon>
        <taxon>Fabales</taxon>
        <taxon>Fabaceae</taxon>
        <taxon>Cercidoideae</taxon>
        <taxon>Cercideae</taxon>
        <taxon>Bauhiniinae</taxon>
        <taxon>Bauhinia</taxon>
    </lineage>
</organism>
<comment type="caution">
    <text evidence="1">The sequence shown here is derived from an EMBL/GenBank/DDBJ whole genome shotgun (WGS) entry which is preliminary data.</text>
</comment>